<dbReference type="EMBL" id="MCBS01025064">
    <property type="protein sequence ID" value="RKF71630.1"/>
    <property type="molecule type" value="Genomic_DNA"/>
</dbReference>
<feature type="signal peptide" evidence="1">
    <location>
        <begin position="1"/>
        <end position="22"/>
    </location>
</feature>
<proteinExistence type="predicted"/>
<dbReference type="AlphaFoldDB" id="A0A420IAP6"/>
<comment type="caution">
    <text evidence="2">The sequence shown here is derived from an EMBL/GenBank/DDBJ whole genome shotgun (WGS) entry which is preliminary data.</text>
</comment>
<evidence type="ECO:0000256" key="1">
    <source>
        <dbReference type="SAM" id="SignalP"/>
    </source>
</evidence>
<gene>
    <name evidence="2" type="ORF">GcM1_c13850o119</name>
</gene>
<dbReference type="Proteomes" id="UP000285326">
    <property type="component" value="Unassembled WGS sequence"/>
</dbReference>
<protein>
    <submittedName>
        <fullName evidence="2">Uncharacterized protein</fullName>
    </submittedName>
</protein>
<organism evidence="2 3">
    <name type="scientific">Golovinomyces cichoracearum</name>
    <dbReference type="NCBI Taxonomy" id="62708"/>
    <lineage>
        <taxon>Eukaryota</taxon>
        <taxon>Fungi</taxon>
        <taxon>Dikarya</taxon>
        <taxon>Ascomycota</taxon>
        <taxon>Pezizomycotina</taxon>
        <taxon>Leotiomycetes</taxon>
        <taxon>Erysiphales</taxon>
        <taxon>Erysiphaceae</taxon>
        <taxon>Golovinomyces</taxon>
    </lineage>
</organism>
<keyword evidence="1" id="KW-0732">Signal</keyword>
<feature type="chain" id="PRO_5019001583" evidence="1">
    <location>
        <begin position="23"/>
        <end position="49"/>
    </location>
</feature>
<accession>A0A420IAP6</accession>
<name>A0A420IAP6_9PEZI</name>
<evidence type="ECO:0000313" key="2">
    <source>
        <dbReference type="EMBL" id="RKF71630.1"/>
    </source>
</evidence>
<sequence>MGTCINLNVRLYLILGLRTVWFQHCDTPPELLFRPLISLSLDDNGCRRR</sequence>
<reference evidence="2 3" key="1">
    <citation type="journal article" date="2018" name="BMC Genomics">
        <title>Comparative genome analyses reveal sequence features reflecting distinct modes of host-adaptation between dicot and monocot powdery mildew.</title>
        <authorList>
            <person name="Wu Y."/>
            <person name="Ma X."/>
            <person name="Pan Z."/>
            <person name="Kale S.D."/>
            <person name="Song Y."/>
            <person name="King H."/>
            <person name="Zhang Q."/>
            <person name="Presley C."/>
            <person name="Deng X."/>
            <person name="Wei C.I."/>
            <person name="Xiao S."/>
        </authorList>
    </citation>
    <scope>NUCLEOTIDE SEQUENCE [LARGE SCALE GENOMIC DNA]</scope>
    <source>
        <strain evidence="2">UMSG1</strain>
    </source>
</reference>
<evidence type="ECO:0000313" key="3">
    <source>
        <dbReference type="Proteomes" id="UP000285326"/>
    </source>
</evidence>